<dbReference type="PANTHER" id="PTHR11475">
    <property type="entry name" value="OXIDASE/PEROXIDASE"/>
    <property type="match status" value="1"/>
</dbReference>
<protein>
    <submittedName>
        <fullName evidence="4 5">Peroxidase</fullName>
    </submittedName>
</protein>
<dbReference type="SUPFAM" id="SSF48113">
    <property type="entry name" value="Heme-dependent peroxidases"/>
    <property type="match status" value="1"/>
</dbReference>
<accession>A0ABM3G0Q7</accession>
<keyword evidence="3" id="KW-1185">Reference proteome</keyword>
<reference evidence="4 5" key="1">
    <citation type="submission" date="2025-05" db="UniProtKB">
        <authorList>
            <consortium name="RefSeq"/>
        </authorList>
    </citation>
    <scope>IDENTIFICATION</scope>
    <source>
        <tissue evidence="4 5">Thorax and Abdomen</tissue>
    </source>
</reference>
<dbReference type="GO" id="GO:0004601">
    <property type="term" value="F:peroxidase activity"/>
    <property type="evidence" value="ECO:0007669"/>
    <property type="project" value="UniProtKB-KW"/>
</dbReference>
<dbReference type="RefSeq" id="XP_046593837.1">
    <property type="nucleotide sequence ID" value="XM_046737881.1"/>
</dbReference>
<dbReference type="Gene3D" id="1.10.640.10">
    <property type="entry name" value="Haem peroxidase domain superfamily, animal type"/>
    <property type="match status" value="1"/>
</dbReference>
<feature type="chain" id="PRO_5045024493" evidence="2">
    <location>
        <begin position="22"/>
        <end position="702"/>
    </location>
</feature>
<keyword evidence="1 4" id="KW-0560">Oxidoreductase</keyword>
<dbReference type="GeneID" id="107227371"/>
<dbReference type="InterPro" id="IPR037120">
    <property type="entry name" value="Haem_peroxidase_sf_animal"/>
</dbReference>
<keyword evidence="1 4" id="KW-0575">Peroxidase</keyword>
<evidence type="ECO:0000256" key="2">
    <source>
        <dbReference type="SAM" id="SignalP"/>
    </source>
</evidence>
<feature type="signal peptide" evidence="2">
    <location>
        <begin position="1"/>
        <end position="21"/>
    </location>
</feature>
<dbReference type="Proteomes" id="UP000829291">
    <property type="component" value="Chromosome 1"/>
</dbReference>
<dbReference type="CDD" id="cd09823">
    <property type="entry name" value="peroxinectin_like"/>
    <property type="match status" value="1"/>
</dbReference>
<evidence type="ECO:0000313" key="3">
    <source>
        <dbReference type="Proteomes" id="UP000829291"/>
    </source>
</evidence>
<dbReference type="PROSITE" id="PS50292">
    <property type="entry name" value="PEROXIDASE_3"/>
    <property type="match status" value="1"/>
</dbReference>
<dbReference type="RefSeq" id="XP_046593848.1">
    <property type="nucleotide sequence ID" value="XM_046737892.1"/>
</dbReference>
<dbReference type="PANTHER" id="PTHR11475:SF86">
    <property type="entry name" value="PEROXIDASE"/>
    <property type="match status" value="1"/>
</dbReference>
<dbReference type="InterPro" id="IPR019791">
    <property type="entry name" value="Haem_peroxidase_animal"/>
</dbReference>
<evidence type="ECO:0000256" key="1">
    <source>
        <dbReference type="ARBA" id="ARBA00022559"/>
    </source>
</evidence>
<name>A0ABM3G0Q7_NEOLC</name>
<sequence length="702" mass="78865">MGSRKRLAGVFAIIFIAQASATVDDFLNLTPNGNSVPRRTESRKSRYVSYAGDNVPLLFPISSHNIFFGQTPVVYQPYGAATGEVVGNSQPNQSSQQSQATCGDRFNGVCEKSRYRTFDGSCNNPYNPTWGQANTRYARLLPSNYADGIHEPTRSVSGNSLPLSREVSLVLFPDVKVEDKMWTLANMQWGQIVTHDMAMIDGSTQSKAHPTRCCTDDGQFLTSALNSPLCYPIVVPPNDPVHAPSGTKCLNFVRSTTDLDRGCSSLNEPAEQLTTVTGWLDLSIVYGSDDQTAASLRAGIGGRLNVDVRNGREWPPAALNKSAICDVESDAEICYRTGDARANQNPQLTVMQIMLLREHNRIADVLAHLNPHWTDDIVFQEARRIAIAQHQYITYYEWLPIFLGVENSLCHKIIYDTNGYVDDYSPSINPSILNEHSNAAFRYFHSLIAGRLQLVNEHRFAFTYNSLRLSDHFNQPGVIEQGDNMNDLIRGLGTQPEEASDQYFTSEVTQFLFRAGKTFGSDLRATDIQRSRDHGLASYNQVRQYCGLPKARRWADFTDYISPENVEKLARLYETPDDVDLTVGGSLESHVNGALAGPTFVCILLEQFYRTRAGDRFWFESSDQDVAFTPEQLTEIRKSSISKLFCDNGDNIKLMQPRGFEIVSEQNPLIKCNDLPGIDLSLWRAVDPRYRERHYRPHVFRQ</sequence>
<keyword evidence="2" id="KW-0732">Signal</keyword>
<dbReference type="InterPro" id="IPR010255">
    <property type="entry name" value="Haem_peroxidase_sf"/>
</dbReference>
<dbReference type="Pfam" id="PF03098">
    <property type="entry name" value="An_peroxidase"/>
    <property type="match status" value="1"/>
</dbReference>
<evidence type="ECO:0000313" key="4">
    <source>
        <dbReference type="RefSeq" id="XP_046593837.1"/>
    </source>
</evidence>
<proteinExistence type="predicted"/>
<evidence type="ECO:0000313" key="5">
    <source>
        <dbReference type="RefSeq" id="XP_046593848.1"/>
    </source>
</evidence>
<gene>
    <name evidence="4 5" type="primary">LOC107227371</name>
</gene>
<organism evidence="3 5">
    <name type="scientific">Neodiprion lecontei</name>
    <name type="common">Redheaded pine sawfly</name>
    <dbReference type="NCBI Taxonomy" id="441921"/>
    <lineage>
        <taxon>Eukaryota</taxon>
        <taxon>Metazoa</taxon>
        <taxon>Ecdysozoa</taxon>
        <taxon>Arthropoda</taxon>
        <taxon>Hexapoda</taxon>
        <taxon>Insecta</taxon>
        <taxon>Pterygota</taxon>
        <taxon>Neoptera</taxon>
        <taxon>Endopterygota</taxon>
        <taxon>Hymenoptera</taxon>
        <taxon>Tenthredinoidea</taxon>
        <taxon>Diprionidae</taxon>
        <taxon>Diprioninae</taxon>
        <taxon>Neodiprion</taxon>
    </lineage>
</organism>
<dbReference type="PRINTS" id="PR00457">
    <property type="entry name" value="ANPEROXIDASE"/>
</dbReference>